<dbReference type="Proteomes" id="UP000824469">
    <property type="component" value="Unassembled WGS sequence"/>
</dbReference>
<comment type="caution">
    <text evidence="7">Lacks conserved residue(s) required for the propagation of feature annotation.</text>
</comment>
<feature type="transmembrane region" description="Helical" evidence="7">
    <location>
        <begin position="123"/>
        <end position="141"/>
    </location>
</feature>
<evidence type="ECO:0000256" key="3">
    <source>
        <dbReference type="ARBA" id="ARBA00022692"/>
    </source>
</evidence>
<comment type="caution">
    <text evidence="8">The sequence shown here is derived from an EMBL/GenBank/DDBJ whole genome shotgun (WGS) entry which is preliminary data.</text>
</comment>
<dbReference type="GO" id="GO:0005789">
    <property type="term" value="C:endoplasmic reticulum membrane"/>
    <property type="evidence" value="ECO:0007669"/>
    <property type="project" value="TreeGrafter"/>
</dbReference>
<evidence type="ECO:0000313" key="9">
    <source>
        <dbReference type="Proteomes" id="UP000824469"/>
    </source>
</evidence>
<evidence type="ECO:0000256" key="7">
    <source>
        <dbReference type="RuleBase" id="RU365066"/>
    </source>
</evidence>
<keyword evidence="7" id="KW-0333">Golgi apparatus</keyword>
<dbReference type="EMBL" id="JAHRHJ020000007">
    <property type="protein sequence ID" value="KAH9308030.1"/>
    <property type="molecule type" value="Genomic_DNA"/>
</dbReference>
<dbReference type="InterPro" id="IPR007217">
    <property type="entry name" value="Per1-like"/>
</dbReference>
<dbReference type="PANTHER" id="PTHR13148">
    <property type="entry name" value="PER1-RELATED"/>
    <property type="match status" value="1"/>
</dbReference>
<protein>
    <recommendedName>
        <fullName evidence="7">Post-GPI attachment to proteins factor 3</fullName>
    </recommendedName>
</protein>
<feature type="non-terminal residue" evidence="8">
    <location>
        <position position="1"/>
    </location>
</feature>
<proteinExistence type="inferred from homology"/>
<gene>
    <name evidence="8" type="ORF">KI387_035941</name>
</gene>
<keyword evidence="6 7" id="KW-0472">Membrane</keyword>
<keyword evidence="5 7" id="KW-1133">Transmembrane helix</keyword>
<keyword evidence="3 7" id="KW-0812">Transmembrane</keyword>
<evidence type="ECO:0000256" key="1">
    <source>
        <dbReference type="ARBA" id="ARBA00004127"/>
    </source>
</evidence>
<sequence length="166" mass="18862">DVELTEKLDYSSAVALLGYSLIVAILRTFNVRDEAARVMVAAPLIAFVTTHILYLNFYELDYGLNMKVCVIMGVLQLLLWAIWAGFTSHRARYKVWTVVIGGGLAMLLEIYDFPPIWGYVDAHAAWHATTVPLTYIWWSFIKDDAVFRSSKLSGRSKEKTEPKKVQ</sequence>
<accession>A0AA38L0X1</accession>
<name>A0AA38L0X1_TAXCH</name>
<keyword evidence="4" id="KW-0732">Signal</keyword>
<keyword evidence="9" id="KW-1185">Reference proteome</keyword>
<dbReference type="Pfam" id="PF04080">
    <property type="entry name" value="Per1"/>
    <property type="match status" value="1"/>
</dbReference>
<feature type="transmembrane region" description="Helical" evidence="7">
    <location>
        <begin position="12"/>
        <end position="29"/>
    </location>
</feature>
<comment type="subcellular location">
    <subcellularLocation>
        <location evidence="1">Endomembrane system</location>
        <topology evidence="1">Multi-pass membrane protein</topology>
    </subcellularLocation>
    <subcellularLocation>
        <location evidence="7">Golgi apparatus membrane</location>
        <topology evidence="7">Multi-pass membrane protein</topology>
    </subcellularLocation>
</comment>
<dbReference type="AlphaFoldDB" id="A0AA38L0X1"/>
<dbReference type="GO" id="GO:0000139">
    <property type="term" value="C:Golgi membrane"/>
    <property type="evidence" value="ECO:0007669"/>
    <property type="project" value="UniProtKB-SubCell"/>
</dbReference>
<feature type="transmembrane region" description="Helical" evidence="7">
    <location>
        <begin position="64"/>
        <end position="86"/>
    </location>
</feature>
<evidence type="ECO:0000256" key="6">
    <source>
        <dbReference type="ARBA" id="ARBA00023136"/>
    </source>
</evidence>
<feature type="transmembrane region" description="Helical" evidence="7">
    <location>
        <begin position="36"/>
        <end position="58"/>
    </location>
</feature>
<dbReference type="GO" id="GO:0006506">
    <property type="term" value="P:GPI anchor biosynthetic process"/>
    <property type="evidence" value="ECO:0007669"/>
    <property type="project" value="UniProtKB-KW"/>
</dbReference>
<evidence type="ECO:0000256" key="5">
    <source>
        <dbReference type="ARBA" id="ARBA00022989"/>
    </source>
</evidence>
<evidence type="ECO:0000256" key="4">
    <source>
        <dbReference type="ARBA" id="ARBA00022729"/>
    </source>
</evidence>
<comment type="similarity">
    <text evidence="7">Belongs to the PGAP3 family.</text>
</comment>
<dbReference type="PANTHER" id="PTHR13148:SF0">
    <property type="entry name" value="POST-GPI ATTACHMENT TO PROTEINS FACTOR 3"/>
    <property type="match status" value="1"/>
</dbReference>
<feature type="transmembrane region" description="Helical" evidence="7">
    <location>
        <begin position="93"/>
        <end position="111"/>
    </location>
</feature>
<dbReference type="GO" id="GO:0016788">
    <property type="term" value="F:hydrolase activity, acting on ester bonds"/>
    <property type="evidence" value="ECO:0007669"/>
    <property type="project" value="TreeGrafter"/>
</dbReference>
<evidence type="ECO:0000313" key="8">
    <source>
        <dbReference type="EMBL" id="KAH9308030.1"/>
    </source>
</evidence>
<reference evidence="8 9" key="1">
    <citation type="journal article" date="2021" name="Nat. Plants">
        <title>The Taxus genome provides insights into paclitaxel biosynthesis.</title>
        <authorList>
            <person name="Xiong X."/>
            <person name="Gou J."/>
            <person name="Liao Q."/>
            <person name="Li Y."/>
            <person name="Zhou Q."/>
            <person name="Bi G."/>
            <person name="Li C."/>
            <person name="Du R."/>
            <person name="Wang X."/>
            <person name="Sun T."/>
            <person name="Guo L."/>
            <person name="Liang H."/>
            <person name="Lu P."/>
            <person name="Wu Y."/>
            <person name="Zhang Z."/>
            <person name="Ro D.K."/>
            <person name="Shang Y."/>
            <person name="Huang S."/>
            <person name="Yan J."/>
        </authorList>
    </citation>
    <scope>NUCLEOTIDE SEQUENCE [LARGE SCALE GENOMIC DNA]</scope>
    <source>
        <strain evidence="8">Ta-2019</strain>
    </source>
</reference>
<keyword evidence="2 7" id="KW-0337">GPI-anchor biosynthesis</keyword>
<comment type="function">
    <text evidence="7">Involved in the lipid remodeling steps of GPI-anchor maturation.</text>
</comment>
<dbReference type="OMA" id="HCHDSAS"/>
<organism evidence="8 9">
    <name type="scientific">Taxus chinensis</name>
    <name type="common">Chinese yew</name>
    <name type="synonym">Taxus wallichiana var. chinensis</name>
    <dbReference type="NCBI Taxonomy" id="29808"/>
    <lineage>
        <taxon>Eukaryota</taxon>
        <taxon>Viridiplantae</taxon>
        <taxon>Streptophyta</taxon>
        <taxon>Embryophyta</taxon>
        <taxon>Tracheophyta</taxon>
        <taxon>Spermatophyta</taxon>
        <taxon>Pinopsida</taxon>
        <taxon>Pinidae</taxon>
        <taxon>Conifers II</taxon>
        <taxon>Cupressales</taxon>
        <taxon>Taxaceae</taxon>
        <taxon>Taxus</taxon>
    </lineage>
</organism>
<evidence type="ECO:0000256" key="2">
    <source>
        <dbReference type="ARBA" id="ARBA00022502"/>
    </source>
</evidence>